<evidence type="ECO:0000313" key="1">
    <source>
        <dbReference type="EMBL" id="PAP77921.1"/>
    </source>
</evidence>
<accession>A0A271J319</accession>
<evidence type="ECO:0000313" key="2">
    <source>
        <dbReference type="Proteomes" id="UP000216339"/>
    </source>
</evidence>
<protein>
    <submittedName>
        <fullName evidence="1">Uncharacterized protein</fullName>
    </submittedName>
</protein>
<name>A0A271J319_9BACT</name>
<dbReference type="EMBL" id="MQWD01000001">
    <property type="protein sequence ID" value="PAP77921.1"/>
    <property type="molecule type" value="Genomic_DNA"/>
</dbReference>
<sequence length="107" mass="11474">MGETTLHSETARRSPIGFPVLQHADASARRAPDSAPSRGGLALRVLVGRDLAARASLDGLSVSDRARLVWWAIGLTPTARLRKRRFKEALDDGRAAPASVAYARQAS</sequence>
<gene>
    <name evidence="1" type="ORF">BSZ37_16485</name>
</gene>
<dbReference type="AlphaFoldDB" id="A0A271J319"/>
<dbReference type="Proteomes" id="UP000216339">
    <property type="component" value="Unassembled WGS sequence"/>
</dbReference>
<reference evidence="1 2" key="1">
    <citation type="submission" date="2016-11" db="EMBL/GenBank/DDBJ databases">
        <title>Study of marine rhodopsin-containing bacteria.</title>
        <authorList>
            <person name="Yoshizawa S."/>
            <person name="Kumagai Y."/>
            <person name="Kogure K."/>
        </authorList>
    </citation>
    <scope>NUCLEOTIDE SEQUENCE [LARGE SCALE GENOMIC DNA]</scope>
    <source>
        <strain evidence="1 2">SAORIC-28</strain>
    </source>
</reference>
<organism evidence="1 2">
    <name type="scientific">Rubrivirga marina</name>
    <dbReference type="NCBI Taxonomy" id="1196024"/>
    <lineage>
        <taxon>Bacteria</taxon>
        <taxon>Pseudomonadati</taxon>
        <taxon>Rhodothermota</taxon>
        <taxon>Rhodothermia</taxon>
        <taxon>Rhodothermales</taxon>
        <taxon>Rubricoccaceae</taxon>
        <taxon>Rubrivirga</taxon>
    </lineage>
</organism>
<keyword evidence="2" id="KW-1185">Reference proteome</keyword>
<proteinExistence type="predicted"/>
<comment type="caution">
    <text evidence="1">The sequence shown here is derived from an EMBL/GenBank/DDBJ whole genome shotgun (WGS) entry which is preliminary data.</text>
</comment>